<protein>
    <submittedName>
        <fullName evidence="3">DUF1049 domain-containing protein</fullName>
    </submittedName>
</protein>
<keyword evidence="2" id="KW-0472">Membrane</keyword>
<sequence length="115" mass="12806">MRTIVWVLLLFSLLAFSFFNWKSVEVQIWSNLVLETKLPALVIVSFLLGLLPMWLLHRASAWRARRRIAALETATHKMSAPAATPTPTATPPVSPPRDDFAPPPANPVDPEPTKP</sequence>
<dbReference type="RefSeq" id="WP_221598243.1">
    <property type="nucleotide sequence ID" value="NZ_JAIGNQ010000003.1"/>
</dbReference>
<feature type="transmembrane region" description="Helical" evidence="2">
    <location>
        <begin position="39"/>
        <end position="57"/>
    </location>
</feature>
<keyword evidence="2" id="KW-0812">Transmembrane</keyword>
<feature type="region of interest" description="Disordered" evidence="1">
    <location>
        <begin position="76"/>
        <end position="115"/>
    </location>
</feature>
<evidence type="ECO:0000256" key="2">
    <source>
        <dbReference type="SAM" id="Phobius"/>
    </source>
</evidence>
<evidence type="ECO:0000256" key="1">
    <source>
        <dbReference type="SAM" id="MobiDB-lite"/>
    </source>
</evidence>
<evidence type="ECO:0000313" key="3">
    <source>
        <dbReference type="EMBL" id="MBX7488956.1"/>
    </source>
</evidence>
<proteinExistence type="predicted"/>
<dbReference type="Proteomes" id="UP000776651">
    <property type="component" value="Unassembled WGS sequence"/>
</dbReference>
<organism evidence="3 4">
    <name type="scientific">Qipengyuania pacifica</name>
    <dbReference type="NCBI Taxonomy" id="2860199"/>
    <lineage>
        <taxon>Bacteria</taxon>
        <taxon>Pseudomonadati</taxon>
        <taxon>Pseudomonadota</taxon>
        <taxon>Alphaproteobacteria</taxon>
        <taxon>Sphingomonadales</taxon>
        <taxon>Erythrobacteraceae</taxon>
        <taxon>Qipengyuania</taxon>
    </lineage>
</organism>
<keyword evidence="2" id="KW-1133">Transmembrane helix</keyword>
<gene>
    <name evidence="3" type="ORF">K3177_10570</name>
</gene>
<accession>A0ABS7JG05</accession>
<keyword evidence="4" id="KW-1185">Reference proteome</keyword>
<evidence type="ECO:0000313" key="4">
    <source>
        <dbReference type="Proteomes" id="UP000776651"/>
    </source>
</evidence>
<reference evidence="3 4" key="1">
    <citation type="submission" date="2021-08" db="EMBL/GenBank/DDBJ databases">
        <title>Comparative Genomics Analysis of the Genus Qipengyuania Reveals Extensive Genetic Diversity and Metabolic Versatility, Including the Description of Fifteen Novel Species.</title>
        <authorList>
            <person name="Liu Y."/>
        </authorList>
    </citation>
    <scope>NUCLEOTIDE SEQUENCE [LARGE SCALE GENOMIC DNA]</scope>
    <source>
        <strain evidence="3 4">GH25</strain>
    </source>
</reference>
<feature type="compositionally biased region" description="Pro residues" evidence="1">
    <location>
        <begin position="88"/>
        <end position="115"/>
    </location>
</feature>
<comment type="caution">
    <text evidence="3">The sequence shown here is derived from an EMBL/GenBank/DDBJ whole genome shotgun (WGS) entry which is preliminary data.</text>
</comment>
<dbReference type="EMBL" id="JAIGNQ010000003">
    <property type="protein sequence ID" value="MBX7488956.1"/>
    <property type="molecule type" value="Genomic_DNA"/>
</dbReference>
<name>A0ABS7JG05_9SPHN</name>